<dbReference type="Pfam" id="PF17269">
    <property type="entry name" value="DUF5335"/>
    <property type="match status" value="1"/>
</dbReference>
<dbReference type="eggNOG" id="ENOG5032QUF">
    <property type="taxonomic scope" value="Bacteria"/>
</dbReference>
<dbReference type="InterPro" id="IPR035223">
    <property type="entry name" value="DUF5335"/>
</dbReference>
<name>D2B3B3_STRRD</name>
<organism evidence="1 2">
    <name type="scientific">Streptosporangium roseum (strain ATCC 12428 / DSM 43021 / JCM 3005 / KCTC 9067 / NCIMB 10171 / NRRL 2505 / NI 9100)</name>
    <dbReference type="NCBI Taxonomy" id="479432"/>
    <lineage>
        <taxon>Bacteria</taxon>
        <taxon>Bacillati</taxon>
        <taxon>Actinomycetota</taxon>
        <taxon>Actinomycetes</taxon>
        <taxon>Streptosporangiales</taxon>
        <taxon>Streptosporangiaceae</taxon>
        <taxon>Streptosporangium</taxon>
    </lineage>
</organism>
<keyword evidence="2" id="KW-1185">Reference proteome</keyword>
<dbReference type="OrthoDB" id="4200530at2"/>
<dbReference type="KEGG" id="sro:Sros_4567"/>
<evidence type="ECO:0000313" key="2">
    <source>
        <dbReference type="Proteomes" id="UP000002029"/>
    </source>
</evidence>
<accession>D2B3B3</accession>
<dbReference type="HOGENOM" id="CLU_137422_1_0_11"/>
<gene>
    <name evidence="1" type="ordered locus">Sros_4567</name>
</gene>
<protein>
    <submittedName>
        <fullName evidence="1">Uncharacterized protein</fullName>
    </submittedName>
</protein>
<sequence>MNQQPQGLPRDEWREFFDDMTRNYEGVDVTIEVVSGEFGDLVEAERVPLAYLEYDPREDQFSVGVGGRDGRYPVVLRHAVDHPQRVLSDTMRQGTMRAFDVVDAEGVQTIVTLYLTPVSG</sequence>
<dbReference type="RefSeq" id="WP_012891171.1">
    <property type="nucleotide sequence ID" value="NC_013595.1"/>
</dbReference>
<dbReference type="Proteomes" id="UP000002029">
    <property type="component" value="Chromosome"/>
</dbReference>
<reference evidence="1 2" key="1">
    <citation type="journal article" date="2010" name="Stand. Genomic Sci.">
        <title>Complete genome sequence of Streptosporangium roseum type strain (NI 9100).</title>
        <authorList>
            <person name="Nolan M."/>
            <person name="Sikorski J."/>
            <person name="Jando M."/>
            <person name="Lucas S."/>
            <person name="Lapidus A."/>
            <person name="Glavina Del Rio T."/>
            <person name="Chen F."/>
            <person name="Tice H."/>
            <person name="Pitluck S."/>
            <person name="Cheng J.F."/>
            <person name="Chertkov O."/>
            <person name="Sims D."/>
            <person name="Meincke L."/>
            <person name="Brettin T."/>
            <person name="Han C."/>
            <person name="Detter J.C."/>
            <person name="Bruce D."/>
            <person name="Goodwin L."/>
            <person name="Land M."/>
            <person name="Hauser L."/>
            <person name="Chang Y.J."/>
            <person name="Jeffries C.D."/>
            <person name="Ivanova N."/>
            <person name="Mavromatis K."/>
            <person name="Mikhailova N."/>
            <person name="Chen A."/>
            <person name="Palaniappan K."/>
            <person name="Chain P."/>
            <person name="Rohde M."/>
            <person name="Goker M."/>
            <person name="Bristow J."/>
            <person name="Eisen J.A."/>
            <person name="Markowitz V."/>
            <person name="Hugenholtz P."/>
            <person name="Kyrpides N.C."/>
            <person name="Klenk H.P."/>
        </authorList>
    </citation>
    <scope>NUCLEOTIDE SEQUENCE [LARGE SCALE GENOMIC DNA]</scope>
    <source>
        <strain evidence="2">ATCC 12428 / DSM 43021 / JCM 3005 / NI 9100</strain>
    </source>
</reference>
<dbReference type="EMBL" id="CP001814">
    <property type="protein sequence ID" value="ACZ87429.1"/>
    <property type="molecule type" value="Genomic_DNA"/>
</dbReference>
<proteinExistence type="predicted"/>
<evidence type="ECO:0000313" key="1">
    <source>
        <dbReference type="EMBL" id="ACZ87429.1"/>
    </source>
</evidence>
<dbReference type="AlphaFoldDB" id="D2B3B3"/>